<organism evidence="1 2">
    <name type="scientific">Colletotrichum chrysophilum</name>
    <dbReference type="NCBI Taxonomy" id="1836956"/>
    <lineage>
        <taxon>Eukaryota</taxon>
        <taxon>Fungi</taxon>
        <taxon>Dikarya</taxon>
        <taxon>Ascomycota</taxon>
        <taxon>Pezizomycotina</taxon>
        <taxon>Sordariomycetes</taxon>
        <taxon>Hypocreomycetidae</taxon>
        <taxon>Glomerellales</taxon>
        <taxon>Glomerellaceae</taxon>
        <taxon>Colletotrichum</taxon>
        <taxon>Colletotrichum gloeosporioides species complex</taxon>
    </lineage>
</organism>
<sequence length="206" mass="24032">MLTSGFLRRRLHGDKLRRPKLHLPHAGQQLLHGIDVCQPPLATSWRFQHQGVELSRRFGGTWVSPSYPLRQPRHRCRCPDRQQRLATSIHRLVAGDRHRIALVHEMINGVGWEERVFAGDHDPVSPRVVAVRRKEAGGRSGCISRLLRWRFVAQDLHSRLFGRVPIFTGFVRFSREQTIQILVRLRLGRQRDVYRLRLREDGAEEL</sequence>
<accession>A0AAD9A799</accession>
<gene>
    <name evidence="1" type="ORF">CCHR01_14556</name>
</gene>
<dbReference type="EMBL" id="JAQOWY010000393">
    <property type="protein sequence ID" value="KAK1842811.1"/>
    <property type="molecule type" value="Genomic_DNA"/>
</dbReference>
<evidence type="ECO:0000313" key="1">
    <source>
        <dbReference type="EMBL" id="KAK1842811.1"/>
    </source>
</evidence>
<name>A0AAD9A799_9PEZI</name>
<comment type="caution">
    <text evidence="1">The sequence shown here is derived from an EMBL/GenBank/DDBJ whole genome shotgun (WGS) entry which is preliminary data.</text>
</comment>
<dbReference type="Proteomes" id="UP001243330">
    <property type="component" value="Unassembled WGS sequence"/>
</dbReference>
<keyword evidence="2" id="KW-1185">Reference proteome</keyword>
<reference evidence="1" key="1">
    <citation type="submission" date="2023-01" db="EMBL/GenBank/DDBJ databases">
        <title>Colletotrichum chrysophilum M932 genome sequence.</title>
        <authorList>
            <person name="Baroncelli R."/>
        </authorList>
    </citation>
    <scope>NUCLEOTIDE SEQUENCE</scope>
    <source>
        <strain evidence="1">M932</strain>
    </source>
</reference>
<dbReference type="AlphaFoldDB" id="A0AAD9A799"/>
<protein>
    <submittedName>
        <fullName evidence="1">Uncharacterized protein</fullName>
    </submittedName>
</protein>
<proteinExistence type="predicted"/>
<evidence type="ECO:0000313" key="2">
    <source>
        <dbReference type="Proteomes" id="UP001243330"/>
    </source>
</evidence>